<evidence type="ECO:0000313" key="2">
    <source>
        <dbReference type="EMBL" id="MEO1767821.1"/>
    </source>
</evidence>
<dbReference type="Proteomes" id="UP001482231">
    <property type="component" value="Unassembled WGS sequence"/>
</dbReference>
<name>A0ABV0EGM0_9BURK</name>
<evidence type="ECO:0000256" key="1">
    <source>
        <dbReference type="SAM" id="MobiDB-lite"/>
    </source>
</evidence>
<sequence length="197" mass="22700">MSKQDPSNSKRKRVTAGDLKRMMRMTPEEREQWLQSLPEDEREEVREAVSGIGKALEIFQQTEISTVLKKENDASEAIQEHFEAMLADPRLQATPRNHAAIQTIYERIMNSYIGMMDKALDDVEAVVKNLGKAGGKKRHAKTNSARDRLMEMWFSGRYKTKNQCAREGVRLLKISPATARRWLLPSKIEEWKKNGRV</sequence>
<evidence type="ECO:0000313" key="3">
    <source>
        <dbReference type="Proteomes" id="UP001482231"/>
    </source>
</evidence>
<proteinExistence type="predicted"/>
<organism evidence="2 3">
    <name type="scientific">Thiobacter aerophilum</name>
    <dbReference type="NCBI Taxonomy" id="3121275"/>
    <lineage>
        <taxon>Bacteria</taxon>
        <taxon>Pseudomonadati</taxon>
        <taxon>Pseudomonadota</taxon>
        <taxon>Betaproteobacteria</taxon>
        <taxon>Burkholderiales</taxon>
        <taxon>Thiobacteraceae</taxon>
        <taxon>Thiobacter</taxon>
    </lineage>
</organism>
<feature type="compositionally biased region" description="Basic and acidic residues" evidence="1">
    <location>
        <begin position="18"/>
        <end position="32"/>
    </location>
</feature>
<dbReference type="RefSeq" id="WP_347308933.1">
    <property type="nucleotide sequence ID" value="NZ_JBAJEX010000011.1"/>
</dbReference>
<gene>
    <name evidence="2" type="ORF">V6E02_11420</name>
</gene>
<evidence type="ECO:0008006" key="4">
    <source>
        <dbReference type="Google" id="ProtNLM"/>
    </source>
</evidence>
<dbReference type="EMBL" id="JBAJEX010000011">
    <property type="protein sequence ID" value="MEO1767821.1"/>
    <property type="molecule type" value="Genomic_DNA"/>
</dbReference>
<comment type="caution">
    <text evidence="2">The sequence shown here is derived from an EMBL/GenBank/DDBJ whole genome shotgun (WGS) entry which is preliminary data.</text>
</comment>
<protein>
    <recommendedName>
        <fullName evidence="4">Helix-turn-helix domain-containing protein</fullName>
    </recommendedName>
</protein>
<feature type="region of interest" description="Disordered" evidence="1">
    <location>
        <begin position="1"/>
        <end position="40"/>
    </location>
</feature>
<accession>A0ABV0EGM0</accession>
<reference evidence="2 3" key="1">
    <citation type="submission" date="2024-02" db="EMBL/GenBank/DDBJ databases">
        <title>New thermophilic sulfur-oxidizing bacteria from a hot springs of the Uzon caldera (Kamchatka, Russia).</title>
        <authorList>
            <person name="Dukat A.M."/>
            <person name="Elcheninov A.G."/>
            <person name="Frolov E.N."/>
        </authorList>
    </citation>
    <scope>NUCLEOTIDE SEQUENCE [LARGE SCALE GENOMIC DNA]</scope>
    <source>
        <strain evidence="2 3">AK1</strain>
    </source>
</reference>
<keyword evidence="3" id="KW-1185">Reference proteome</keyword>